<dbReference type="GO" id="GO:0032153">
    <property type="term" value="C:cell division site"/>
    <property type="evidence" value="ECO:0007669"/>
    <property type="project" value="TreeGrafter"/>
</dbReference>
<comment type="subcellular location">
    <subcellularLocation>
        <location evidence="1">Membrane</location>
        <topology evidence="1">Multi-pass membrane protein</topology>
    </subcellularLocation>
</comment>
<evidence type="ECO:0000313" key="7">
    <source>
        <dbReference type="Proteomes" id="UP000054477"/>
    </source>
</evidence>
<name>A0A0C9YE47_9AGAR</name>
<protein>
    <recommendedName>
        <fullName evidence="8">Pali-domain-containing protein</fullName>
    </recommendedName>
</protein>
<dbReference type="PANTHER" id="PTHR28013:SF3">
    <property type="entry name" value="PROTEIN DCV1-RELATED"/>
    <property type="match status" value="1"/>
</dbReference>
<sequence>MSLSPLFILIAFILLLLVSLSAPFIHPIYLFRLSVHASSSFFNAGVNASAQFGVFGYCLSAIQVSVAGINESTHPTCSHPHLGYTFDKTVANALHTTSIQNLISRTTTAALVIHPIAAGLSFLALLTSLFMLRRGQNGTARLPSLLTLIVGSMAAVLTTIVFLIDVILVAVIRHRIQKASDGDLTLNWGNAVWMILGATVALWSAMLGAVCGVCGCGSRNRKY</sequence>
<dbReference type="Proteomes" id="UP000054477">
    <property type="component" value="Unassembled WGS sequence"/>
</dbReference>
<gene>
    <name evidence="6" type="ORF">K443DRAFT_531358</name>
</gene>
<feature type="transmembrane region" description="Helical" evidence="5">
    <location>
        <begin position="144"/>
        <end position="172"/>
    </location>
</feature>
<keyword evidence="3 5" id="KW-1133">Transmembrane helix</keyword>
<dbReference type="STRING" id="1095629.A0A0C9YE47"/>
<dbReference type="GO" id="GO:0005886">
    <property type="term" value="C:plasma membrane"/>
    <property type="evidence" value="ECO:0007669"/>
    <property type="project" value="InterPro"/>
</dbReference>
<keyword evidence="4 5" id="KW-0472">Membrane</keyword>
<evidence type="ECO:0000256" key="2">
    <source>
        <dbReference type="ARBA" id="ARBA00022692"/>
    </source>
</evidence>
<keyword evidence="2 5" id="KW-0812">Transmembrane</keyword>
<dbReference type="GO" id="GO:0035838">
    <property type="term" value="C:growing cell tip"/>
    <property type="evidence" value="ECO:0007669"/>
    <property type="project" value="TreeGrafter"/>
</dbReference>
<evidence type="ECO:0000256" key="3">
    <source>
        <dbReference type="ARBA" id="ARBA00022989"/>
    </source>
</evidence>
<dbReference type="OrthoDB" id="2354757at2759"/>
<dbReference type="InterPro" id="IPR051380">
    <property type="entry name" value="pH-response_reg_palI/RIM9"/>
</dbReference>
<dbReference type="InterPro" id="IPR009571">
    <property type="entry name" value="SUR7/Rim9-like_fungi"/>
</dbReference>
<evidence type="ECO:0000256" key="5">
    <source>
        <dbReference type="SAM" id="Phobius"/>
    </source>
</evidence>
<dbReference type="HOGENOM" id="CLU_076420_2_0_1"/>
<keyword evidence="7" id="KW-1185">Reference proteome</keyword>
<feature type="transmembrane region" description="Helical" evidence="5">
    <location>
        <begin position="111"/>
        <end position="132"/>
    </location>
</feature>
<dbReference type="Pfam" id="PF06687">
    <property type="entry name" value="SUR7"/>
    <property type="match status" value="1"/>
</dbReference>
<evidence type="ECO:0008006" key="8">
    <source>
        <dbReference type="Google" id="ProtNLM"/>
    </source>
</evidence>
<evidence type="ECO:0000313" key="6">
    <source>
        <dbReference type="EMBL" id="KIK08722.1"/>
    </source>
</evidence>
<feature type="transmembrane region" description="Helical" evidence="5">
    <location>
        <begin position="192"/>
        <end position="217"/>
    </location>
</feature>
<reference evidence="6 7" key="1">
    <citation type="submission" date="2014-04" db="EMBL/GenBank/DDBJ databases">
        <authorList>
            <consortium name="DOE Joint Genome Institute"/>
            <person name="Kuo A."/>
            <person name="Kohler A."/>
            <person name="Nagy L.G."/>
            <person name="Floudas D."/>
            <person name="Copeland A."/>
            <person name="Barry K.W."/>
            <person name="Cichocki N."/>
            <person name="Veneault-Fourrey C."/>
            <person name="LaButti K."/>
            <person name="Lindquist E.A."/>
            <person name="Lipzen A."/>
            <person name="Lundell T."/>
            <person name="Morin E."/>
            <person name="Murat C."/>
            <person name="Sun H."/>
            <person name="Tunlid A."/>
            <person name="Henrissat B."/>
            <person name="Grigoriev I.V."/>
            <person name="Hibbett D.S."/>
            <person name="Martin F."/>
            <person name="Nordberg H.P."/>
            <person name="Cantor M.N."/>
            <person name="Hua S.X."/>
        </authorList>
    </citation>
    <scope>NUCLEOTIDE SEQUENCE [LARGE SCALE GENOMIC DNA]</scope>
    <source>
        <strain evidence="6 7">LaAM-08-1</strain>
    </source>
</reference>
<evidence type="ECO:0000256" key="4">
    <source>
        <dbReference type="ARBA" id="ARBA00023136"/>
    </source>
</evidence>
<accession>A0A0C9YE47</accession>
<dbReference type="PANTHER" id="PTHR28013">
    <property type="entry name" value="PROTEIN DCV1-RELATED"/>
    <property type="match status" value="1"/>
</dbReference>
<reference evidence="7" key="2">
    <citation type="submission" date="2015-01" db="EMBL/GenBank/DDBJ databases">
        <title>Evolutionary Origins and Diversification of the Mycorrhizal Mutualists.</title>
        <authorList>
            <consortium name="DOE Joint Genome Institute"/>
            <consortium name="Mycorrhizal Genomics Consortium"/>
            <person name="Kohler A."/>
            <person name="Kuo A."/>
            <person name="Nagy L.G."/>
            <person name="Floudas D."/>
            <person name="Copeland A."/>
            <person name="Barry K.W."/>
            <person name="Cichocki N."/>
            <person name="Veneault-Fourrey C."/>
            <person name="LaButti K."/>
            <person name="Lindquist E.A."/>
            <person name="Lipzen A."/>
            <person name="Lundell T."/>
            <person name="Morin E."/>
            <person name="Murat C."/>
            <person name="Riley R."/>
            <person name="Ohm R."/>
            <person name="Sun H."/>
            <person name="Tunlid A."/>
            <person name="Henrissat B."/>
            <person name="Grigoriev I.V."/>
            <person name="Hibbett D.S."/>
            <person name="Martin F."/>
        </authorList>
    </citation>
    <scope>NUCLEOTIDE SEQUENCE [LARGE SCALE GENOMIC DNA]</scope>
    <source>
        <strain evidence="7">LaAM-08-1</strain>
    </source>
</reference>
<proteinExistence type="predicted"/>
<dbReference type="EMBL" id="KN838541">
    <property type="protein sequence ID" value="KIK08722.1"/>
    <property type="molecule type" value="Genomic_DNA"/>
</dbReference>
<dbReference type="AlphaFoldDB" id="A0A0C9YE47"/>
<organism evidence="6 7">
    <name type="scientific">Laccaria amethystina LaAM-08-1</name>
    <dbReference type="NCBI Taxonomy" id="1095629"/>
    <lineage>
        <taxon>Eukaryota</taxon>
        <taxon>Fungi</taxon>
        <taxon>Dikarya</taxon>
        <taxon>Basidiomycota</taxon>
        <taxon>Agaricomycotina</taxon>
        <taxon>Agaricomycetes</taxon>
        <taxon>Agaricomycetidae</taxon>
        <taxon>Agaricales</taxon>
        <taxon>Agaricineae</taxon>
        <taxon>Hydnangiaceae</taxon>
        <taxon>Laccaria</taxon>
    </lineage>
</organism>
<evidence type="ECO:0000256" key="1">
    <source>
        <dbReference type="ARBA" id="ARBA00004141"/>
    </source>
</evidence>